<dbReference type="InterPro" id="IPR036164">
    <property type="entry name" value="bL21-like_sf"/>
</dbReference>
<dbReference type="GO" id="GO:0006412">
    <property type="term" value="P:translation"/>
    <property type="evidence" value="ECO:0007669"/>
    <property type="project" value="UniProtKB-UniRule"/>
</dbReference>
<keyword evidence="4 5" id="KW-0694">RNA-binding</keyword>
<comment type="subunit">
    <text evidence="4">Part of the 50S ribosomal subunit. Contacts protein L20.</text>
</comment>
<dbReference type="GO" id="GO:0003735">
    <property type="term" value="F:structural constituent of ribosome"/>
    <property type="evidence" value="ECO:0007669"/>
    <property type="project" value="InterPro"/>
</dbReference>
<dbReference type="AlphaFoldDB" id="A0A1V6C473"/>
<reference evidence="6" key="1">
    <citation type="submission" date="2017-02" db="EMBL/GenBank/DDBJ databases">
        <title>Delving into the versatile metabolic prowess of the omnipresent phylum Bacteroidetes.</title>
        <authorList>
            <person name="Nobu M.K."/>
            <person name="Mei R."/>
            <person name="Narihiro T."/>
            <person name="Kuroda K."/>
            <person name="Liu W.-T."/>
        </authorList>
    </citation>
    <scope>NUCLEOTIDE SEQUENCE</scope>
    <source>
        <strain evidence="6">ADurb.Bin131</strain>
    </source>
</reference>
<keyword evidence="3 4" id="KW-0687">Ribonucleoprotein</keyword>
<gene>
    <name evidence="4 6" type="primary">rplU</name>
    <name evidence="6" type="ORF">BWX89_01644</name>
</gene>
<evidence type="ECO:0000256" key="3">
    <source>
        <dbReference type="ARBA" id="ARBA00023274"/>
    </source>
</evidence>
<dbReference type="HAMAP" id="MF_01363">
    <property type="entry name" value="Ribosomal_bL21"/>
    <property type="match status" value="1"/>
</dbReference>
<dbReference type="EMBL" id="MWDQ01000150">
    <property type="protein sequence ID" value="OQB71723.1"/>
    <property type="molecule type" value="Genomic_DNA"/>
</dbReference>
<proteinExistence type="inferred from homology"/>
<organism evidence="6">
    <name type="scientific">candidate division TA06 bacterium ADurb.Bin131</name>
    <dbReference type="NCBI Taxonomy" id="1852827"/>
    <lineage>
        <taxon>Bacteria</taxon>
        <taxon>Bacteria division TA06</taxon>
    </lineage>
</organism>
<dbReference type="PANTHER" id="PTHR21349:SF0">
    <property type="entry name" value="LARGE RIBOSOMAL SUBUNIT PROTEIN BL21M"/>
    <property type="match status" value="1"/>
</dbReference>
<dbReference type="Pfam" id="PF00829">
    <property type="entry name" value="Ribosomal_L21p"/>
    <property type="match status" value="1"/>
</dbReference>
<comment type="caution">
    <text evidence="6">The sequence shown here is derived from an EMBL/GenBank/DDBJ whole genome shotgun (WGS) entry which is preliminary data.</text>
</comment>
<sequence length="108" mass="12219">MKAIIGISGRQFHVQDGDIIEIFRVNHKKGEQFSIQDISAIEKDGVLIVDKASLKNYSVLVEVVDEKKGEKIHVFKKKKKTGYHRKIGHRDYISVIKIIGIQTTDATS</sequence>
<dbReference type="PANTHER" id="PTHR21349">
    <property type="entry name" value="50S RIBOSOMAL PROTEIN L21"/>
    <property type="match status" value="1"/>
</dbReference>
<evidence type="ECO:0000256" key="5">
    <source>
        <dbReference type="RuleBase" id="RU000562"/>
    </source>
</evidence>
<dbReference type="InterPro" id="IPR028909">
    <property type="entry name" value="bL21-like"/>
</dbReference>
<evidence type="ECO:0000256" key="1">
    <source>
        <dbReference type="ARBA" id="ARBA00008563"/>
    </source>
</evidence>
<evidence type="ECO:0000313" key="6">
    <source>
        <dbReference type="EMBL" id="OQB71723.1"/>
    </source>
</evidence>
<dbReference type="GO" id="GO:0005737">
    <property type="term" value="C:cytoplasm"/>
    <property type="evidence" value="ECO:0007669"/>
    <property type="project" value="UniProtKB-ARBA"/>
</dbReference>
<comment type="similarity">
    <text evidence="1 4 5">Belongs to the bacterial ribosomal protein bL21 family.</text>
</comment>
<dbReference type="GO" id="GO:0005840">
    <property type="term" value="C:ribosome"/>
    <property type="evidence" value="ECO:0007669"/>
    <property type="project" value="UniProtKB-KW"/>
</dbReference>
<keyword evidence="2 4" id="KW-0689">Ribosomal protein</keyword>
<comment type="function">
    <text evidence="4 5">This protein binds to 23S rRNA in the presence of protein L20.</text>
</comment>
<dbReference type="Proteomes" id="UP000485562">
    <property type="component" value="Unassembled WGS sequence"/>
</dbReference>
<dbReference type="GO" id="GO:1990904">
    <property type="term" value="C:ribonucleoprotein complex"/>
    <property type="evidence" value="ECO:0007669"/>
    <property type="project" value="UniProtKB-KW"/>
</dbReference>
<keyword evidence="4 5" id="KW-0699">rRNA-binding</keyword>
<protein>
    <recommendedName>
        <fullName evidence="4">Large ribosomal subunit protein bL21</fullName>
    </recommendedName>
</protein>
<dbReference type="InterPro" id="IPR001787">
    <property type="entry name" value="Ribosomal_bL21"/>
</dbReference>
<name>A0A1V6C473_UNCT6</name>
<dbReference type="NCBIfam" id="TIGR00061">
    <property type="entry name" value="L21"/>
    <property type="match status" value="1"/>
</dbReference>
<dbReference type="GO" id="GO:0019843">
    <property type="term" value="F:rRNA binding"/>
    <property type="evidence" value="ECO:0007669"/>
    <property type="project" value="UniProtKB-UniRule"/>
</dbReference>
<dbReference type="SUPFAM" id="SSF141091">
    <property type="entry name" value="L21p-like"/>
    <property type="match status" value="1"/>
</dbReference>
<accession>A0A1V6C473</accession>
<evidence type="ECO:0000256" key="4">
    <source>
        <dbReference type="HAMAP-Rule" id="MF_01363"/>
    </source>
</evidence>
<evidence type="ECO:0000256" key="2">
    <source>
        <dbReference type="ARBA" id="ARBA00022980"/>
    </source>
</evidence>